<dbReference type="Proteomes" id="UP000324222">
    <property type="component" value="Unassembled WGS sequence"/>
</dbReference>
<name>A0A5B7ISF7_PORTR</name>
<evidence type="ECO:0000313" key="2">
    <source>
        <dbReference type="Proteomes" id="UP000324222"/>
    </source>
</evidence>
<reference evidence="1 2" key="1">
    <citation type="submission" date="2019-05" db="EMBL/GenBank/DDBJ databases">
        <title>Another draft genome of Portunus trituberculatus and its Hox gene families provides insights of decapod evolution.</title>
        <authorList>
            <person name="Jeong J.-H."/>
            <person name="Song I."/>
            <person name="Kim S."/>
            <person name="Choi T."/>
            <person name="Kim D."/>
            <person name="Ryu S."/>
            <person name="Kim W."/>
        </authorList>
    </citation>
    <scope>NUCLEOTIDE SEQUENCE [LARGE SCALE GENOMIC DNA]</scope>
    <source>
        <tissue evidence="1">Muscle</tissue>
    </source>
</reference>
<accession>A0A5B7ISF7</accession>
<organism evidence="1 2">
    <name type="scientific">Portunus trituberculatus</name>
    <name type="common">Swimming crab</name>
    <name type="synonym">Neptunus trituberculatus</name>
    <dbReference type="NCBI Taxonomy" id="210409"/>
    <lineage>
        <taxon>Eukaryota</taxon>
        <taxon>Metazoa</taxon>
        <taxon>Ecdysozoa</taxon>
        <taxon>Arthropoda</taxon>
        <taxon>Crustacea</taxon>
        <taxon>Multicrustacea</taxon>
        <taxon>Malacostraca</taxon>
        <taxon>Eumalacostraca</taxon>
        <taxon>Eucarida</taxon>
        <taxon>Decapoda</taxon>
        <taxon>Pleocyemata</taxon>
        <taxon>Brachyura</taxon>
        <taxon>Eubrachyura</taxon>
        <taxon>Portunoidea</taxon>
        <taxon>Portunidae</taxon>
        <taxon>Portuninae</taxon>
        <taxon>Portunus</taxon>
    </lineage>
</organism>
<proteinExistence type="predicted"/>
<dbReference type="AlphaFoldDB" id="A0A5B7ISF7"/>
<keyword evidence="2" id="KW-1185">Reference proteome</keyword>
<dbReference type="EMBL" id="VSRR010072580">
    <property type="protein sequence ID" value="MPC86812.1"/>
    <property type="molecule type" value="Genomic_DNA"/>
</dbReference>
<sequence>MYSAAHRGKPAVFAALYSASRKIVQSRVVGQSSSQVLRRAADGVCAAARDCPVCARRPPCELVVSAGRGA</sequence>
<comment type="caution">
    <text evidence="1">The sequence shown here is derived from an EMBL/GenBank/DDBJ whole genome shotgun (WGS) entry which is preliminary data.</text>
</comment>
<gene>
    <name evidence="1" type="ORF">E2C01_081648</name>
</gene>
<evidence type="ECO:0000313" key="1">
    <source>
        <dbReference type="EMBL" id="MPC86812.1"/>
    </source>
</evidence>
<protein>
    <submittedName>
        <fullName evidence="1">Uncharacterized protein</fullName>
    </submittedName>
</protein>